<name>A0A0D0GNZ2_9SPHI</name>
<keyword evidence="2" id="KW-1185">Reference proteome</keyword>
<protein>
    <submittedName>
        <fullName evidence="1">Uncharacterized protein</fullName>
    </submittedName>
</protein>
<gene>
    <name evidence="1" type="ORF">TH53_00350</name>
</gene>
<dbReference type="EMBL" id="JXRA01000003">
    <property type="protein sequence ID" value="KIO78977.1"/>
    <property type="molecule type" value="Genomic_DNA"/>
</dbReference>
<dbReference type="STRING" id="1503925.TH53_00350"/>
<organism evidence="1 2">
    <name type="scientific">Pedobacter lusitanus</name>
    <dbReference type="NCBI Taxonomy" id="1503925"/>
    <lineage>
        <taxon>Bacteria</taxon>
        <taxon>Pseudomonadati</taxon>
        <taxon>Bacteroidota</taxon>
        <taxon>Sphingobacteriia</taxon>
        <taxon>Sphingobacteriales</taxon>
        <taxon>Sphingobacteriaceae</taxon>
        <taxon>Pedobacter</taxon>
    </lineage>
</organism>
<reference evidence="1 2" key="1">
    <citation type="submission" date="2015-01" db="EMBL/GenBank/DDBJ databases">
        <title>Draft genome sequence of Pedobacter sp. NL19 isolated from sludge of an effluent treatment pond in an abandoned uranium mine.</title>
        <authorList>
            <person name="Santos T."/>
            <person name="Caetano T."/>
            <person name="Covas C."/>
            <person name="Cruz A."/>
            <person name="Mendo S."/>
        </authorList>
    </citation>
    <scope>NUCLEOTIDE SEQUENCE [LARGE SCALE GENOMIC DNA]</scope>
    <source>
        <strain evidence="1 2">NL19</strain>
    </source>
</reference>
<evidence type="ECO:0000313" key="1">
    <source>
        <dbReference type="EMBL" id="KIO78977.1"/>
    </source>
</evidence>
<accession>A0A0D0GNZ2</accession>
<dbReference type="AlphaFoldDB" id="A0A0D0GNZ2"/>
<comment type="caution">
    <text evidence="1">The sequence shown here is derived from an EMBL/GenBank/DDBJ whole genome shotgun (WGS) entry which is preliminary data.</text>
</comment>
<sequence length="138" mass="15933">MSDKLDMEGITRDCKVNCVNSKKLELTQFTLQSLYFDEKPYVSLSLLQTLYLFDESLWRKILYPIEYIDGLGYNFTEFLKLSLPGRHPDDKWLEETSSASCNRFYFKDLTVAEILLPPGGYGGNCGEKQMESPSRNFS</sequence>
<evidence type="ECO:0000313" key="2">
    <source>
        <dbReference type="Proteomes" id="UP000032049"/>
    </source>
</evidence>
<dbReference type="Proteomes" id="UP000032049">
    <property type="component" value="Unassembled WGS sequence"/>
</dbReference>
<proteinExistence type="predicted"/>